<proteinExistence type="predicted"/>
<dbReference type="Gene3D" id="3.30.360.10">
    <property type="entry name" value="Dihydrodipicolinate Reductase, domain 2"/>
    <property type="match status" value="1"/>
</dbReference>
<comment type="caution">
    <text evidence="2">The sequence shown here is derived from an EMBL/GenBank/DDBJ whole genome shotgun (WGS) entry which is preliminary data.</text>
</comment>
<dbReference type="Gene3D" id="3.40.50.720">
    <property type="entry name" value="NAD(P)-binding Rossmann-like Domain"/>
    <property type="match status" value="1"/>
</dbReference>
<gene>
    <name evidence="2" type="ORF">HND93_26450</name>
</gene>
<dbReference type="Pfam" id="PF03435">
    <property type="entry name" value="Sacchrp_dh_NADP"/>
    <property type="match status" value="1"/>
</dbReference>
<dbReference type="SUPFAM" id="SSF51735">
    <property type="entry name" value="NAD(P)-binding Rossmann-fold domains"/>
    <property type="match status" value="1"/>
</dbReference>
<keyword evidence="3" id="KW-1185">Reference proteome</keyword>
<feature type="domain" description="Saccharopine dehydrogenase NADP binding" evidence="1">
    <location>
        <begin position="3"/>
        <end position="129"/>
    </location>
</feature>
<reference evidence="2 3" key="1">
    <citation type="submission" date="2020-05" db="EMBL/GenBank/DDBJ databases">
        <title>Azospirillum oleiclasticum sp. nov, a nitrogen-fixing and heavy crude oil-emulsifying bacterium isolated from the crude oil of Yumen Oilfield.</title>
        <authorList>
            <person name="Wu D."/>
            <person name="Cai M."/>
            <person name="Zhang X."/>
        </authorList>
    </citation>
    <scope>NUCLEOTIDE SEQUENCE [LARGE SCALE GENOMIC DNA]</scope>
    <source>
        <strain evidence="2 3">ROY-1-1-2</strain>
    </source>
</reference>
<dbReference type="PANTHER" id="PTHR43796:SF2">
    <property type="entry name" value="CARBOXYNORSPERMIDINE SYNTHASE"/>
    <property type="match status" value="1"/>
</dbReference>
<name>A0ABX2TG76_9PROT</name>
<dbReference type="EMBL" id="JABFDB010000025">
    <property type="protein sequence ID" value="NYZ23263.1"/>
    <property type="molecule type" value="Genomic_DNA"/>
</dbReference>
<dbReference type="InterPro" id="IPR005097">
    <property type="entry name" value="Sacchrp_dh_NADP-bd"/>
</dbReference>
<dbReference type="RefSeq" id="WP_180285031.1">
    <property type="nucleotide sequence ID" value="NZ_JABFDB010000025.1"/>
</dbReference>
<sequence length="401" mass="43731">MKILVLGGAGGMASGTVRDLVAPYSRNVIDIVVADTSFQKADALVTELGDTRLGARMLDVSDRRALRDALEGRDLCINAVPTFAGHQMAIFEACFDARVAYVDFGGMGVFTVRQKAHHARWQEAGVTAVLGLGADPGVSNVICKAVAERLDRIDAINLYWAAKKFGAESPVLEPPYAVSTVLAEYANPSQQFIGGELREMPPRSGREVLHLPDPFGPTEFMFTQHSEPLTVPFADGIREKGIREFTWKLHLPDREHEAWTGLVKAGFGGFDDPLTVDGVAVTPGRFLDALIRRNVERNSHSIPETTSQELHLAVGHGEANGCPTTVNCAVMSRSDPFYAKYLDAGTSMGLSIGVQLMGDAPLRPGVWGPEEYFEVSPFLQELKRRRFIVVNDLPLGRGDIR</sequence>
<accession>A0ABX2TG76</accession>
<evidence type="ECO:0000259" key="1">
    <source>
        <dbReference type="Pfam" id="PF03435"/>
    </source>
</evidence>
<evidence type="ECO:0000313" key="2">
    <source>
        <dbReference type="EMBL" id="NYZ23263.1"/>
    </source>
</evidence>
<organism evidence="2 3">
    <name type="scientific">Azospirillum oleiclasticum</name>
    <dbReference type="NCBI Taxonomy" id="2735135"/>
    <lineage>
        <taxon>Bacteria</taxon>
        <taxon>Pseudomonadati</taxon>
        <taxon>Pseudomonadota</taxon>
        <taxon>Alphaproteobacteria</taxon>
        <taxon>Rhodospirillales</taxon>
        <taxon>Azospirillaceae</taxon>
        <taxon>Azospirillum</taxon>
    </lineage>
</organism>
<dbReference type="InterPro" id="IPR036291">
    <property type="entry name" value="NAD(P)-bd_dom_sf"/>
</dbReference>
<dbReference type="Proteomes" id="UP000584642">
    <property type="component" value="Unassembled WGS sequence"/>
</dbReference>
<dbReference type="PANTHER" id="PTHR43796">
    <property type="entry name" value="CARBOXYNORSPERMIDINE SYNTHASE"/>
    <property type="match status" value="1"/>
</dbReference>
<protein>
    <recommendedName>
        <fullName evidence="1">Saccharopine dehydrogenase NADP binding domain-containing protein</fullName>
    </recommendedName>
</protein>
<evidence type="ECO:0000313" key="3">
    <source>
        <dbReference type="Proteomes" id="UP000584642"/>
    </source>
</evidence>